<sequence length="116" mass="12739">MLVYKMRSFLLPAMLDCLPVAVQLPNLFLTPVRRNCAPSCTFAHYVLVPVSLCVFKCKVATSGLDMSSSLTQSNSPPLQLLFSPTGKSYGGLLSQEEKQVASEVVALNWQMFPKDP</sequence>
<evidence type="ECO:0000313" key="1">
    <source>
        <dbReference type="EMBL" id="KAH7993173.1"/>
    </source>
</evidence>
<organism evidence="1 2">
    <name type="scientific">Sphaerodactylus townsendi</name>
    <dbReference type="NCBI Taxonomy" id="933632"/>
    <lineage>
        <taxon>Eukaryota</taxon>
        <taxon>Metazoa</taxon>
        <taxon>Chordata</taxon>
        <taxon>Craniata</taxon>
        <taxon>Vertebrata</taxon>
        <taxon>Euteleostomi</taxon>
        <taxon>Lepidosauria</taxon>
        <taxon>Squamata</taxon>
        <taxon>Bifurcata</taxon>
        <taxon>Gekkota</taxon>
        <taxon>Sphaerodactylidae</taxon>
        <taxon>Sphaerodactylus</taxon>
    </lineage>
</organism>
<evidence type="ECO:0000313" key="2">
    <source>
        <dbReference type="Proteomes" id="UP000827872"/>
    </source>
</evidence>
<keyword evidence="2" id="KW-1185">Reference proteome</keyword>
<comment type="caution">
    <text evidence="1">The sequence shown here is derived from an EMBL/GenBank/DDBJ whole genome shotgun (WGS) entry which is preliminary data.</text>
</comment>
<name>A0ACB8EL72_9SAUR</name>
<dbReference type="Proteomes" id="UP000827872">
    <property type="component" value="Linkage Group LG03"/>
</dbReference>
<reference evidence="1" key="1">
    <citation type="submission" date="2021-08" db="EMBL/GenBank/DDBJ databases">
        <title>The first chromosome-level gecko genome reveals the dynamic sex chromosomes of Neotropical dwarf geckos (Sphaerodactylidae: Sphaerodactylus).</title>
        <authorList>
            <person name="Pinto B.J."/>
            <person name="Keating S.E."/>
            <person name="Gamble T."/>
        </authorList>
    </citation>
    <scope>NUCLEOTIDE SEQUENCE</scope>
    <source>
        <strain evidence="1">TG3544</strain>
    </source>
</reference>
<accession>A0ACB8EL72</accession>
<protein>
    <submittedName>
        <fullName evidence="1">Uncharacterized protein</fullName>
    </submittedName>
</protein>
<gene>
    <name evidence="1" type="ORF">K3G42_029538</name>
</gene>
<dbReference type="EMBL" id="CM037616">
    <property type="protein sequence ID" value="KAH7993173.1"/>
    <property type="molecule type" value="Genomic_DNA"/>
</dbReference>
<proteinExistence type="predicted"/>